<dbReference type="Proteomes" id="UP000276254">
    <property type="component" value="Plasmid unnamed1"/>
</dbReference>
<dbReference type="InterPro" id="IPR050509">
    <property type="entry name" value="CoA-transferase_III"/>
</dbReference>
<protein>
    <submittedName>
        <fullName evidence="1">CoA transferase</fullName>
    </submittedName>
</protein>
<keyword evidence="2" id="KW-1185">Reference proteome</keyword>
<dbReference type="EMBL" id="CP032828">
    <property type="protein sequence ID" value="AYJ85266.1"/>
    <property type="molecule type" value="Genomic_DNA"/>
</dbReference>
<dbReference type="SUPFAM" id="SSF89796">
    <property type="entry name" value="CoA-transferase family III (CaiB/BaiF)"/>
    <property type="match status" value="2"/>
</dbReference>
<evidence type="ECO:0000313" key="1">
    <source>
        <dbReference type="EMBL" id="AYJ85266.1"/>
    </source>
</evidence>
<reference evidence="1 2" key="1">
    <citation type="submission" date="2018-09" db="EMBL/GenBank/DDBJ databases">
        <title>Sphingomonas peninsula sp. nov., isolated from fildes peninsula, Antarctic soil.</title>
        <authorList>
            <person name="Yingchao G."/>
        </authorList>
    </citation>
    <scope>NUCLEOTIDE SEQUENCE [LARGE SCALE GENOMIC DNA]</scope>
    <source>
        <strain evidence="1 2">YZ-8</strain>
        <plasmid evidence="1 2">unnamed1</plasmid>
    </source>
</reference>
<geneLocation type="plasmid" evidence="1">
    <name>unnamed1</name>
</geneLocation>
<dbReference type="Gene3D" id="3.40.50.10540">
    <property type="entry name" value="Crotonobetainyl-coa:carnitine coa-transferase, domain 1"/>
    <property type="match status" value="2"/>
</dbReference>
<organism evidence="1 2">
    <name type="scientific">Sphingomonas paeninsulae</name>
    <dbReference type="NCBI Taxonomy" id="2319844"/>
    <lineage>
        <taxon>Bacteria</taxon>
        <taxon>Pseudomonadati</taxon>
        <taxon>Pseudomonadota</taxon>
        <taxon>Alphaproteobacteria</taxon>
        <taxon>Sphingomonadales</taxon>
        <taxon>Sphingomonadaceae</taxon>
        <taxon>Sphingomonas</taxon>
    </lineage>
</organism>
<evidence type="ECO:0000313" key="2">
    <source>
        <dbReference type="Proteomes" id="UP000276254"/>
    </source>
</evidence>
<keyword evidence="1" id="KW-0614">Plasmid</keyword>
<dbReference type="PANTHER" id="PTHR48228">
    <property type="entry name" value="SUCCINYL-COA--D-CITRAMALATE COA-TRANSFERASE"/>
    <property type="match status" value="1"/>
</dbReference>
<dbReference type="Pfam" id="PF02515">
    <property type="entry name" value="CoA_transf_3"/>
    <property type="match status" value="2"/>
</dbReference>
<gene>
    <name evidence="1" type="ORF">D3Y57_04385</name>
</gene>
<dbReference type="PANTHER" id="PTHR48228:SF5">
    <property type="entry name" value="ALPHA-METHYLACYL-COA RACEMASE"/>
    <property type="match status" value="1"/>
</dbReference>
<dbReference type="InterPro" id="IPR003673">
    <property type="entry name" value="CoA-Trfase_fam_III"/>
</dbReference>
<dbReference type="GO" id="GO:0016740">
    <property type="term" value="F:transferase activity"/>
    <property type="evidence" value="ECO:0007669"/>
    <property type="project" value="UniProtKB-KW"/>
</dbReference>
<dbReference type="Gene3D" id="3.30.1540.10">
    <property type="entry name" value="formyl-coa transferase, domain 3"/>
    <property type="match status" value="2"/>
</dbReference>
<dbReference type="OrthoDB" id="7208981at2"/>
<accession>A0A494THE7</accession>
<proteinExistence type="predicted"/>
<dbReference type="InterPro" id="IPR023606">
    <property type="entry name" value="CoA-Trfase_III_dom_1_sf"/>
</dbReference>
<keyword evidence="1" id="KW-0808">Transferase</keyword>
<dbReference type="AlphaFoldDB" id="A0A494THE7"/>
<dbReference type="KEGG" id="spha:D3Y57_04385"/>
<dbReference type="InterPro" id="IPR044855">
    <property type="entry name" value="CoA-Trfase_III_dom3_sf"/>
</dbReference>
<name>A0A494THE7_SPHPE</name>
<sequence>MTEASASEPRRLQKRGWPSVNVSNDRDNIAKNAALAGLRVVDFSVQRTGSQVSQLLADFGAEVIQIEPKGGSPLRAERAWPFWGRGKRSIELDLKDAADLVVAQSLAANADIVVETFRPGVADRLGIGYATLSARNPDLIFASISGFGSDGPLAGLQGYEAVIAAKLGVFWALTDMAPIPGRPAFCSAAYASYPASQLALQGIFAALLARENGGGGQHIETTLAQGLTVHDTFNWFARVVATRYGDGFKQMPRVHEGVPTGDLSFRLLIALTKDGRWLQFSQTTNKLFRAMMKMFGLEWMFEDPKWESAPAFDSHEQRKEFWELLLNIVRGKTAAEWAALFDDDPNVWAEMFRRGSELLDHPQMVWNDMVASVDVPDGPPVRNLGALVRMEGTPAVVDGIAPVSGLHDAAIRAEAASPTMPAPAPTSAANTPCAAPLAGITIIELGTYYAAPYGATLLADLGARVIKLEQLDGDPHRFMLPFPELAGMKVLQGKESVAVDLSSAEGRAVAHKIIAEADIVLQSFRAGVAKRLGLDADTLMALNPGLIYLNAPGYGEDGPCGHRPAFAPTIGACAGMAWRNAEATIPDRANLTLDEVKEVAIRLSAAVMGVGNSDGLSSVSTATAMLLGLVARARGAGGQQMLTSMLSSTAHALSEVMIDYDGAPPAPTADSGLLGFSALYRLYQASDDWVFLAAPSAREWGRLIASLPGGAALASDARFASVESRAANDSLLSEALAAIFITQTADEWETTLRAADVACVKCAPGPVEANYLDEGSVGQVQGFVAATTHPILDEIPRLAALIRFSHSTTKVRGAGVCGQDTAAVLAEFGYAENHVSEMVGAGVVLCA</sequence>